<evidence type="ECO:0000256" key="1">
    <source>
        <dbReference type="ARBA" id="ARBA00022691"/>
    </source>
</evidence>
<dbReference type="InterPro" id="IPR007197">
    <property type="entry name" value="rSAM"/>
</dbReference>
<organism evidence="6">
    <name type="scientific">marine sediment metagenome</name>
    <dbReference type="NCBI Taxonomy" id="412755"/>
    <lineage>
        <taxon>unclassified sequences</taxon>
        <taxon>metagenomes</taxon>
        <taxon>ecological metagenomes</taxon>
    </lineage>
</organism>
<dbReference type="EMBL" id="LAZR01000105">
    <property type="protein sequence ID" value="KKN91211.1"/>
    <property type="molecule type" value="Genomic_DNA"/>
</dbReference>
<dbReference type="CDD" id="cd01335">
    <property type="entry name" value="Radical_SAM"/>
    <property type="match status" value="1"/>
</dbReference>
<dbReference type="SUPFAM" id="SSF102114">
    <property type="entry name" value="Radical SAM enzymes"/>
    <property type="match status" value="1"/>
</dbReference>
<name>A0A0F9WXP6_9ZZZZ</name>
<keyword evidence="3" id="KW-0408">Iron</keyword>
<evidence type="ECO:0000313" key="6">
    <source>
        <dbReference type="EMBL" id="KKN91211.1"/>
    </source>
</evidence>
<dbReference type="GO" id="GO:0046872">
    <property type="term" value="F:metal ion binding"/>
    <property type="evidence" value="ECO:0007669"/>
    <property type="project" value="UniProtKB-KW"/>
</dbReference>
<dbReference type="SFLD" id="SFLDS00029">
    <property type="entry name" value="Radical_SAM"/>
    <property type="match status" value="1"/>
</dbReference>
<evidence type="ECO:0000256" key="3">
    <source>
        <dbReference type="ARBA" id="ARBA00023004"/>
    </source>
</evidence>
<dbReference type="Pfam" id="PF04055">
    <property type="entry name" value="Radical_SAM"/>
    <property type="match status" value="1"/>
</dbReference>
<evidence type="ECO:0000259" key="5">
    <source>
        <dbReference type="Pfam" id="PF04055"/>
    </source>
</evidence>
<dbReference type="PANTHER" id="PTHR11228">
    <property type="entry name" value="RADICAL SAM DOMAIN PROTEIN"/>
    <property type="match status" value="1"/>
</dbReference>
<reference evidence="6" key="1">
    <citation type="journal article" date="2015" name="Nature">
        <title>Complex archaea that bridge the gap between prokaryotes and eukaryotes.</title>
        <authorList>
            <person name="Spang A."/>
            <person name="Saw J.H."/>
            <person name="Jorgensen S.L."/>
            <person name="Zaremba-Niedzwiedzka K."/>
            <person name="Martijn J."/>
            <person name="Lind A.E."/>
            <person name="van Eijk R."/>
            <person name="Schleper C."/>
            <person name="Guy L."/>
            <person name="Ettema T.J."/>
        </authorList>
    </citation>
    <scope>NUCLEOTIDE SEQUENCE</scope>
</reference>
<feature type="domain" description="Radical SAM core" evidence="5">
    <location>
        <begin position="23"/>
        <end position="160"/>
    </location>
</feature>
<keyword evidence="1" id="KW-0949">S-adenosyl-L-methionine</keyword>
<dbReference type="InterPro" id="IPR013785">
    <property type="entry name" value="Aldolase_TIM"/>
</dbReference>
<gene>
    <name evidence="6" type="ORF">LCGC14_0220790</name>
</gene>
<protein>
    <recommendedName>
        <fullName evidence="5">Radical SAM core domain-containing protein</fullName>
    </recommendedName>
</protein>
<dbReference type="Gene3D" id="3.20.20.70">
    <property type="entry name" value="Aldolase class I"/>
    <property type="match status" value="1"/>
</dbReference>
<comment type="caution">
    <text evidence="6">The sequence shown here is derived from an EMBL/GenBank/DDBJ whole genome shotgun (WGS) entry which is preliminary data.</text>
</comment>
<accession>A0A0F9WXP6</accession>
<sequence length="269" mass="30704">MAHPDYWYDKWMASTQSNACVVRVTNQCNQKCRHCCFRSGPEHVGQMSVKMCEKINAWVPVRVALNIMGGEFSVLDNYPEMLAALSRDKNIVHLVTNGFWTNDKEGIYKFFSAIRGIKRTSECVSVTVSNDHWHKKSTDDLIKILKNNGLDVTIETARNLGPKGDRISPIGRAWDNKLVPCNSIHCSCEVMSSMIITEDGMVNRCPYGYFPWKHFSETTWNEAQEYIWGWRSEKLSEGMNCHLCMEVDNANRCRFVSNKTSLAGELSNV</sequence>
<dbReference type="PANTHER" id="PTHR11228:SF7">
    <property type="entry name" value="PQQA PEPTIDE CYCLASE"/>
    <property type="match status" value="1"/>
</dbReference>
<evidence type="ECO:0000256" key="4">
    <source>
        <dbReference type="ARBA" id="ARBA00023014"/>
    </source>
</evidence>
<keyword evidence="4" id="KW-0411">Iron-sulfur</keyword>
<keyword evidence="2" id="KW-0479">Metal-binding</keyword>
<dbReference type="InterPro" id="IPR050377">
    <property type="entry name" value="Radical_SAM_PqqE_MftC-like"/>
</dbReference>
<dbReference type="GO" id="GO:0003824">
    <property type="term" value="F:catalytic activity"/>
    <property type="evidence" value="ECO:0007669"/>
    <property type="project" value="InterPro"/>
</dbReference>
<proteinExistence type="predicted"/>
<dbReference type="AlphaFoldDB" id="A0A0F9WXP6"/>
<dbReference type="GO" id="GO:0051536">
    <property type="term" value="F:iron-sulfur cluster binding"/>
    <property type="evidence" value="ECO:0007669"/>
    <property type="project" value="UniProtKB-KW"/>
</dbReference>
<dbReference type="InterPro" id="IPR058240">
    <property type="entry name" value="rSAM_sf"/>
</dbReference>
<evidence type="ECO:0000256" key="2">
    <source>
        <dbReference type="ARBA" id="ARBA00022723"/>
    </source>
</evidence>